<dbReference type="EMBL" id="MH158400">
    <property type="protein sequence ID" value="QBG38545.1"/>
    <property type="molecule type" value="Genomic_DNA"/>
</dbReference>
<keyword evidence="1" id="KW-0812">Transmembrane</keyword>
<evidence type="ECO:0000313" key="2">
    <source>
        <dbReference type="EMBL" id="QBG38545.1"/>
    </source>
</evidence>
<reference evidence="2" key="1">
    <citation type="submission" date="2018-04" db="EMBL/GenBank/DDBJ databases">
        <title>Evolution of mitochondrial genomes in the ant genus Acropyga (Hymenoptera: Formicidae: Formicinae).</title>
        <authorList>
            <person name="Duan X.-Y."/>
            <person name="Qian Z.-Q."/>
        </authorList>
    </citation>
    <scope>NUCLEOTIDE SEQUENCE</scope>
</reference>
<name>A0A6G5NID9_9HYME</name>
<dbReference type="AlphaFoldDB" id="A0A6G5NID9"/>
<keyword evidence="1" id="KW-0472">Membrane</keyword>
<gene>
    <name evidence="2" type="primary">atp8</name>
</gene>
<protein>
    <submittedName>
        <fullName evidence="2">ATP synthase F0 subunit 8</fullName>
    </submittedName>
</protein>
<organism evidence="2">
    <name type="scientific">Acropyga acutiventris</name>
    <dbReference type="NCBI Taxonomy" id="354291"/>
    <lineage>
        <taxon>Eukaryota</taxon>
        <taxon>Metazoa</taxon>
        <taxon>Ecdysozoa</taxon>
        <taxon>Arthropoda</taxon>
        <taxon>Hexapoda</taxon>
        <taxon>Insecta</taxon>
        <taxon>Pterygota</taxon>
        <taxon>Neoptera</taxon>
        <taxon>Endopterygota</taxon>
        <taxon>Hymenoptera</taxon>
        <taxon>Apocrita</taxon>
        <taxon>Aculeata</taxon>
        <taxon>Formicoidea</taxon>
        <taxon>Formicidae</taxon>
        <taxon>Formicinae</taxon>
        <taxon>Acropyga</taxon>
    </lineage>
</organism>
<keyword evidence="2" id="KW-0496">Mitochondrion</keyword>
<geneLocation type="mitochondrion" evidence="2"/>
<accession>A0A6G5NID9</accession>
<keyword evidence="1" id="KW-1133">Transmembrane helix</keyword>
<evidence type="ECO:0000256" key="1">
    <source>
        <dbReference type="SAM" id="Phobius"/>
    </source>
</evidence>
<sequence length="53" mass="6557">MPHMMPSLWTLILMMTLISLLIIMILLYYMLNKTLIYASHKINVYKKNWIWKW</sequence>
<feature type="transmembrane region" description="Helical" evidence="1">
    <location>
        <begin position="6"/>
        <end position="31"/>
    </location>
</feature>
<proteinExistence type="predicted"/>